<dbReference type="Proteomes" id="UP001148737">
    <property type="component" value="Unassembled WGS sequence"/>
</dbReference>
<reference evidence="1" key="1">
    <citation type="submission" date="2022-07" db="EMBL/GenBank/DDBJ databases">
        <title>Genome Sequence of Lecanicillium saksenae.</title>
        <authorList>
            <person name="Buettner E."/>
        </authorList>
    </citation>
    <scope>NUCLEOTIDE SEQUENCE</scope>
    <source>
        <strain evidence="1">VT-O1</strain>
    </source>
</reference>
<keyword evidence="2" id="KW-1185">Reference proteome</keyword>
<proteinExistence type="predicted"/>
<protein>
    <submittedName>
        <fullName evidence="1">Uncharacterized protein</fullName>
    </submittedName>
</protein>
<sequence>MPYQPLMMQSWSFAYAILYDTSEKPIFPKALAVVNIAAPIIYIPALAVHCFFTGPLAWNGAYNFWVAGIVYVVQLLVDCFSLWQAASTDSDKCSLKSGASESMADLA</sequence>
<gene>
    <name evidence="1" type="ORF">NLG97_g9096</name>
</gene>
<evidence type="ECO:0000313" key="1">
    <source>
        <dbReference type="EMBL" id="KAJ3476545.1"/>
    </source>
</evidence>
<accession>A0ACC1QKW6</accession>
<dbReference type="EMBL" id="JANAKD010001780">
    <property type="protein sequence ID" value="KAJ3476545.1"/>
    <property type="molecule type" value="Genomic_DNA"/>
</dbReference>
<evidence type="ECO:0000313" key="2">
    <source>
        <dbReference type="Proteomes" id="UP001148737"/>
    </source>
</evidence>
<organism evidence="1 2">
    <name type="scientific">Lecanicillium saksenae</name>
    <dbReference type="NCBI Taxonomy" id="468837"/>
    <lineage>
        <taxon>Eukaryota</taxon>
        <taxon>Fungi</taxon>
        <taxon>Dikarya</taxon>
        <taxon>Ascomycota</taxon>
        <taxon>Pezizomycotina</taxon>
        <taxon>Sordariomycetes</taxon>
        <taxon>Hypocreomycetidae</taxon>
        <taxon>Hypocreales</taxon>
        <taxon>Cordycipitaceae</taxon>
        <taxon>Lecanicillium</taxon>
    </lineage>
</organism>
<comment type="caution">
    <text evidence="1">The sequence shown here is derived from an EMBL/GenBank/DDBJ whole genome shotgun (WGS) entry which is preliminary data.</text>
</comment>
<name>A0ACC1QKW6_9HYPO</name>